<name>A0A439CP47_9PEZI</name>
<protein>
    <submittedName>
        <fullName evidence="1">Uncharacterized protein</fullName>
    </submittedName>
</protein>
<gene>
    <name evidence="1" type="ORF">EKO27_g11168</name>
</gene>
<keyword evidence="2" id="KW-1185">Reference proteome</keyword>
<reference evidence="1 2" key="1">
    <citation type="submission" date="2018-12" db="EMBL/GenBank/DDBJ databases">
        <title>Draft genome sequence of Xylaria grammica IHI A82.</title>
        <authorList>
            <person name="Buettner E."/>
            <person name="Kellner H."/>
        </authorList>
    </citation>
    <scope>NUCLEOTIDE SEQUENCE [LARGE SCALE GENOMIC DNA]</scope>
    <source>
        <strain evidence="1 2">IHI A82</strain>
    </source>
</reference>
<evidence type="ECO:0000313" key="1">
    <source>
        <dbReference type="EMBL" id="RWA03937.1"/>
    </source>
</evidence>
<accession>A0A439CP47</accession>
<dbReference type="AlphaFoldDB" id="A0A439CP47"/>
<dbReference type="Proteomes" id="UP000286045">
    <property type="component" value="Unassembled WGS sequence"/>
</dbReference>
<dbReference type="EMBL" id="RYZI01000666">
    <property type="protein sequence ID" value="RWA03937.1"/>
    <property type="molecule type" value="Genomic_DNA"/>
</dbReference>
<proteinExistence type="predicted"/>
<sequence length="55" mass="5986">MRVPYVPVPPPTASEEEAAIVARVAARRHPRPLQPLDLALLHSPPGRGRVEFLPG</sequence>
<comment type="caution">
    <text evidence="1">The sequence shown here is derived from an EMBL/GenBank/DDBJ whole genome shotgun (WGS) entry which is preliminary data.</text>
</comment>
<evidence type="ECO:0000313" key="2">
    <source>
        <dbReference type="Proteomes" id="UP000286045"/>
    </source>
</evidence>
<feature type="non-terminal residue" evidence="1">
    <location>
        <position position="55"/>
    </location>
</feature>
<organism evidence="1 2">
    <name type="scientific">Xylaria grammica</name>
    <dbReference type="NCBI Taxonomy" id="363999"/>
    <lineage>
        <taxon>Eukaryota</taxon>
        <taxon>Fungi</taxon>
        <taxon>Dikarya</taxon>
        <taxon>Ascomycota</taxon>
        <taxon>Pezizomycotina</taxon>
        <taxon>Sordariomycetes</taxon>
        <taxon>Xylariomycetidae</taxon>
        <taxon>Xylariales</taxon>
        <taxon>Xylariaceae</taxon>
        <taxon>Xylaria</taxon>
    </lineage>
</organism>